<feature type="compositionally biased region" description="Polar residues" evidence="1">
    <location>
        <begin position="376"/>
        <end position="388"/>
    </location>
</feature>
<feature type="compositionally biased region" description="Basic and acidic residues" evidence="1">
    <location>
        <begin position="320"/>
        <end position="335"/>
    </location>
</feature>
<feature type="compositionally biased region" description="Low complexity" evidence="1">
    <location>
        <begin position="83"/>
        <end position="101"/>
    </location>
</feature>
<feature type="compositionally biased region" description="Basic and acidic residues" evidence="1">
    <location>
        <begin position="451"/>
        <end position="470"/>
    </location>
</feature>
<gene>
    <name evidence="2" type="ORF">OHC33_003977</name>
</gene>
<feature type="region of interest" description="Disordered" evidence="1">
    <location>
        <begin position="1"/>
        <end position="26"/>
    </location>
</feature>
<proteinExistence type="predicted"/>
<feature type="region of interest" description="Disordered" evidence="1">
    <location>
        <begin position="440"/>
        <end position="506"/>
    </location>
</feature>
<feature type="compositionally biased region" description="Basic and acidic residues" evidence="1">
    <location>
        <begin position="58"/>
        <end position="80"/>
    </location>
</feature>
<evidence type="ECO:0000313" key="3">
    <source>
        <dbReference type="Proteomes" id="UP001316803"/>
    </source>
</evidence>
<keyword evidence="3" id="KW-1185">Reference proteome</keyword>
<evidence type="ECO:0000313" key="2">
    <source>
        <dbReference type="EMBL" id="KAK5955295.1"/>
    </source>
</evidence>
<feature type="region of interest" description="Disordered" evidence="1">
    <location>
        <begin position="366"/>
        <end position="426"/>
    </location>
</feature>
<feature type="compositionally biased region" description="Basic and acidic residues" evidence="1">
    <location>
        <begin position="496"/>
        <end position="506"/>
    </location>
</feature>
<feature type="compositionally biased region" description="Basic and acidic residues" evidence="1">
    <location>
        <begin position="229"/>
        <end position="254"/>
    </location>
</feature>
<reference evidence="2 3" key="1">
    <citation type="submission" date="2022-12" db="EMBL/GenBank/DDBJ databases">
        <title>Genomic features and morphological characterization of a novel Knufia sp. strain isolated from spacecraft assembly facility.</title>
        <authorList>
            <person name="Teixeira M."/>
            <person name="Chander A.M."/>
            <person name="Stajich J.E."/>
            <person name="Venkateswaran K."/>
        </authorList>
    </citation>
    <scope>NUCLEOTIDE SEQUENCE [LARGE SCALE GENOMIC DNA]</scope>
    <source>
        <strain evidence="2 3">FJI-L2-BK-P2</strain>
    </source>
</reference>
<dbReference type="AlphaFoldDB" id="A0AAN8IA91"/>
<name>A0AAN8IA91_9EURO</name>
<evidence type="ECO:0000256" key="1">
    <source>
        <dbReference type="SAM" id="MobiDB-lite"/>
    </source>
</evidence>
<sequence length="506" mass="58337">MERDYRVTYRSQEADPRDVDRYDAPRRRIPTALDPYLYPEDRDELKRNVAEVKLRNANRHAEEYGDYDRPSRREVHDDVSKNTVRGTTKPETTKTTYSVTSAGLEKESETTSRVPIAARVPPPVDPAPIVSRRERRERDDYEASPPSIRTSGRPYGGREYAPMEGDYEVLRPRREGGGYVVDMRDADVIDVYSPNSAREADRGFAGYRGGDYDDPPRNTYSRGPPPRDYNYRPRMAEYGDRDGRSSAPSLHDDGPYMSGARADRAPTALASRSQASIREAPSRASARIYEEDLPSRAPRYGASRAPTRQDEDEWGFIERTTTRDARDDFPRDTPRGRGRASTVTKPPPEADYVMVSPPREDAATAMTARSGAGAQSMRSAMFNESSYTPEERLRRRRSRSISFRDEEARGHDRGEGKFHERPGAEAAMMGKYLNKYDVEDDRMDYAYSSTSRREPRERDYEYDRRDRDDATYAPQRMRSRSRRRRDDEENDYTSTYKEKTTKTTYY</sequence>
<feature type="region of interest" description="Disordered" evidence="1">
    <location>
        <begin position="58"/>
        <end position="161"/>
    </location>
</feature>
<dbReference type="Proteomes" id="UP001316803">
    <property type="component" value="Unassembled WGS sequence"/>
</dbReference>
<dbReference type="EMBL" id="JAKLMC020000007">
    <property type="protein sequence ID" value="KAK5955295.1"/>
    <property type="molecule type" value="Genomic_DNA"/>
</dbReference>
<comment type="caution">
    <text evidence="2">The sequence shown here is derived from an EMBL/GenBank/DDBJ whole genome shotgun (WGS) entry which is preliminary data.</text>
</comment>
<organism evidence="2 3">
    <name type="scientific">Knufia fluminis</name>
    <dbReference type="NCBI Taxonomy" id="191047"/>
    <lineage>
        <taxon>Eukaryota</taxon>
        <taxon>Fungi</taxon>
        <taxon>Dikarya</taxon>
        <taxon>Ascomycota</taxon>
        <taxon>Pezizomycotina</taxon>
        <taxon>Eurotiomycetes</taxon>
        <taxon>Chaetothyriomycetidae</taxon>
        <taxon>Chaetothyriales</taxon>
        <taxon>Trichomeriaceae</taxon>
        <taxon>Knufia</taxon>
    </lineage>
</organism>
<protein>
    <submittedName>
        <fullName evidence="2">Uncharacterized protein</fullName>
    </submittedName>
</protein>
<feature type="compositionally biased region" description="Basic and acidic residues" evidence="1">
    <location>
        <begin position="402"/>
        <end position="423"/>
    </location>
</feature>
<feature type="compositionally biased region" description="Basic and acidic residues" evidence="1">
    <location>
        <begin position="131"/>
        <end position="141"/>
    </location>
</feature>
<feature type="region of interest" description="Disordered" evidence="1">
    <location>
        <begin position="194"/>
        <end position="354"/>
    </location>
</feature>
<accession>A0AAN8IA91</accession>